<protein>
    <submittedName>
        <fullName evidence="9">Accessory gene regulator B family protein</fullName>
    </submittedName>
</protein>
<dbReference type="GO" id="GO:0016020">
    <property type="term" value="C:membrane"/>
    <property type="evidence" value="ECO:0007669"/>
    <property type="project" value="InterPro"/>
</dbReference>
<dbReference type="InterPro" id="IPR006741">
    <property type="entry name" value="AgrB"/>
</dbReference>
<proteinExistence type="predicted"/>
<dbReference type="Proteomes" id="UP000823904">
    <property type="component" value="Unassembled WGS sequence"/>
</dbReference>
<evidence type="ECO:0000256" key="8">
    <source>
        <dbReference type="SAM" id="Phobius"/>
    </source>
</evidence>
<evidence type="ECO:0000313" key="10">
    <source>
        <dbReference type="Proteomes" id="UP000823904"/>
    </source>
</evidence>
<feature type="transmembrane region" description="Helical" evidence="8">
    <location>
        <begin position="167"/>
        <end position="184"/>
    </location>
</feature>
<organism evidence="9 10">
    <name type="scientific">Candidatus Anaerostipes avistercoris</name>
    <dbReference type="NCBI Taxonomy" id="2838462"/>
    <lineage>
        <taxon>Bacteria</taxon>
        <taxon>Bacillati</taxon>
        <taxon>Bacillota</taxon>
        <taxon>Clostridia</taxon>
        <taxon>Lachnospirales</taxon>
        <taxon>Lachnospiraceae</taxon>
        <taxon>Anaerostipes</taxon>
    </lineage>
</organism>
<dbReference type="Pfam" id="PF04647">
    <property type="entry name" value="AgrB"/>
    <property type="match status" value="1"/>
</dbReference>
<feature type="transmembrane region" description="Helical" evidence="8">
    <location>
        <begin position="37"/>
        <end position="66"/>
    </location>
</feature>
<keyword evidence="5" id="KW-0378">Hydrolase</keyword>
<feature type="transmembrane region" description="Helical" evidence="8">
    <location>
        <begin position="78"/>
        <end position="99"/>
    </location>
</feature>
<gene>
    <name evidence="9" type="ORF">H9754_03545</name>
</gene>
<dbReference type="GO" id="GO:0006508">
    <property type="term" value="P:proteolysis"/>
    <property type="evidence" value="ECO:0007669"/>
    <property type="project" value="UniProtKB-KW"/>
</dbReference>
<dbReference type="GO" id="GO:0009372">
    <property type="term" value="P:quorum sensing"/>
    <property type="evidence" value="ECO:0007669"/>
    <property type="project" value="UniProtKB-KW"/>
</dbReference>
<dbReference type="AlphaFoldDB" id="A0A9D2PGI2"/>
<reference evidence="9" key="1">
    <citation type="journal article" date="2021" name="PeerJ">
        <title>Extensive microbial diversity within the chicken gut microbiome revealed by metagenomics and culture.</title>
        <authorList>
            <person name="Gilroy R."/>
            <person name="Ravi A."/>
            <person name="Getino M."/>
            <person name="Pursley I."/>
            <person name="Horton D.L."/>
            <person name="Alikhan N.F."/>
            <person name="Baker D."/>
            <person name="Gharbi K."/>
            <person name="Hall N."/>
            <person name="Watson M."/>
            <person name="Adriaenssens E.M."/>
            <person name="Foster-Nyarko E."/>
            <person name="Jarju S."/>
            <person name="Secka A."/>
            <person name="Antonio M."/>
            <person name="Oren A."/>
            <person name="Chaudhuri R.R."/>
            <person name="La Ragione R."/>
            <person name="Hildebrand F."/>
            <person name="Pallen M.J."/>
        </authorList>
    </citation>
    <scope>NUCLEOTIDE SEQUENCE</scope>
    <source>
        <strain evidence="9">ChiSjej3B21-8574</strain>
    </source>
</reference>
<evidence type="ECO:0000256" key="4">
    <source>
        <dbReference type="ARBA" id="ARBA00022692"/>
    </source>
</evidence>
<sequence length="194" mass="22068">MRYLSGKITDFIIKAGVISEESYEIYQYGFQIGMEMFSCFAVCLAIAIYLHMIVEFAVFTMIFMLLRTYAGGIHLNSFSGCFICSVMVQTIILIINRQYTLTCPVSWLIIFCGALLILKVAPVENINRELDLDERKHCKEVTIKVLIGIIFFSAGCTVGRISNILSLIALTILQVLVSQYLGIAKYKYEKNRRR</sequence>
<evidence type="ECO:0000256" key="1">
    <source>
        <dbReference type="ARBA" id="ARBA00022475"/>
    </source>
</evidence>
<keyword evidence="3" id="KW-0645">Protease</keyword>
<comment type="caution">
    <text evidence="9">The sequence shown here is derived from an EMBL/GenBank/DDBJ whole genome shotgun (WGS) entry which is preliminary data.</text>
</comment>
<evidence type="ECO:0000256" key="5">
    <source>
        <dbReference type="ARBA" id="ARBA00022801"/>
    </source>
</evidence>
<evidence type="ECO:0000313" key="9">
    <source>
        <dbReference type="EMBL" id="HJC49646.1"/>
    </source>
</evidence>
<evidence type="ECO:0000256" key="6">
    <source>
        <dbReference type="ARBA" id="ARBA00022989"/>
    </source>
</evidence>
<dbReference type="SMART" id="SM00793">
    <property type="entry name" value="AgrB"/>
    <property type="match status" value="1"/>
</dbReference>
<keyword evidence="7 8" id="KW-0472">Membrane</keyword>
<keyword evidence="6 8" id="KW-1133">Transmembrane helix</keyword>
<reference evidence="9" key="2">
    <citation type="submission" date="2021-04" db="EMBL/GenBank/DDBJ databases">
        <authorList>
            <person name="Gilroy R."/>
        </authorList>
    </citation>
    <scope>NUCLEOTIDE SEQUENCE</scope>
    <source>
        <strain evidence="9">ChiSjej3B21-8574</strain>
    </source>
</reference>
<feature type="transmembrane region" description="Helical" evidence="8">
    <location>
        <begin position="105"/>
        <end position="121"/>
    </location>
</feature>
<keyword evidence="2" id="KW-0673">Quorum sensing</keyword>
<name>A0A9D2PGI2_9FIRM</name>
<dbReference type="GO" id="GO:0008233">
    <property type="term" value="F:peptidase activity"/>
    <property type="evidence" value="ECO:0007669"/>
    <property type="project" value="UniProtKB-KW"/>
</dbReference>
<dbReference type="EMBL" id="DWWD01000019">
    <property type="protein sequence ID" value="HJC49646.1"/>
    <property type="molecule type" value="Genomic_DNA"/>
</dbReference>
<evidence type="ECO:0000256" key="2">
    <source>
        <dbReference type="ARBA" id="ARBA00022654"/>
    </source>
</evidence>
<evidence type="ECO:0000256" key="3">
    <source>
        <dbReference type="ARBA" id="ARBA00022670"/>
    </source>
</evidence>
<keyword evidence="4 8" id="KW-0812">Transmembrane</keyword>
<keyword evidence="1" id="KW-1003">Cell membrane</keyword>
<accession>A0A9D2PGI2</accession>
<evidence type="ECO:0000256" key="7">
    <source>
        <dbReference type="ARBA" id="ARBA00023136"/>
    </source>
</evidence>